<gene>
    <name evidence="1" type="ORF">SDC9_104927</name>
</gene>
<proteinExistence type="predicted"/>
<sequence>MNFTFQDYYYGYLSIDKKELEIGKRIFSSDQRNKPLNGQFVQYLISTHIDGRLIFSVAPQYYDDLFEFIKGQAVDDADEIIEMLDIFFSNKLESFKLRKMYRLIPGEDYDIWSSSNSSAVKLTKEIFMEALENIDEAEKTEAWESKKGEISGGCCFDNIINSCIGIRPYRALL</sequence>
<reference evidence="1" key="1">
    <citation type="submission" date="2019-08" db="EMBL/GenBank/DDBJ databases">
        <authorList>
            <person name="Kucharzyk K."/>
            <person name="Murdoch R.W."/>
            <person name="Higgins S."/>
            <person name="Loffler F."/>
        </authorList>
    </citation>
    <scope>NUCLEOTIDE SEQUENCE</scope>
</reference>
<evidence type="ECO:0000313" key="1">
    <source>
        <dbReference type="EMBL" id="MPM58098.1"/>
    </source>
</evidence>
<protein>
    <submittedName>
        <fullName evidence="1">Uncharacterized protein</fullName>
    </submittedName>
</protein>
<organism evidence="1">
    <name type="scientific">bioreactor metagenome</name>
    <dbReference type="NCBI Taxonomy" id="1076179"/>
    <lineage>
        <taxon>unclassified sequences</taxon>
        <taxon>metagenomes</taxon>
        <taxon>ecological metagenomes</taxon>
    </lineage>
</organism>
<accession>A0A645AZ82</accession>
<comment type="caution">
    <text evidence="1">The sequence shown here is derived from an EMBL/GenBank/DDBJ whole genome shotgun (WGS) entry which is preliminary data.</text>
</comment>
<name>A0A645AZ82_9ZZZZ</name>
<dbReference type="EMBL" id="VSSQ01016594">
    <property type="protein sequence ID" value="MPM58098.1"/>
    <property type="molecule type" value="Genomic_DNA"/>
</dbReference>
<dbReference type="AlphaFoldDB" id="A0A645AZ82"/>